<keyword evidence="6" id="KW-0136">Cellulose degradation</keyword>
<feature type="compositionally biased region" description="Low complexity" evidence="11">
    <location>
        <begin position="67"/>
        <end position="97"/>
    </location>
</feature>
<keyword evidence="5 14" id="KW-0378">Hydrolase</keyword>
<evidence type="ECO:0000313" key="14">
    <source>
        <dbReference type="EMBL" id="AWL24828.1"/>
    </source>
</evidence>
<dbReference type="PANTHER" id="PTHR39730">
    <property type="entry name" value="ENDOGLUCANASE 1"/>
    <property type="match status" value="1"/>
</dbReference>
<dbReference type="SMART" id="SM00236">
    <property type="entry name" value="fCBD"/>
    <property type="match status" value="1"/>
</dbReference>
<dbReference type="EMBL" id="MF432130">
    <property type="protein sequence ID" value="AWL24828.1"/>
    <property type="molecule type" value="mRNA"/>
</dbReference>
<reference evidence="14" key="1">
    <citation type="submission" date="2017-07" db="EMBL/GenBank/DDBJ databases">
        <title>Origin of fungal plant biomass degrading enzymes: Comparative enzyme profile studies of zoosporic, early lineage fungi.</title>
        <authorList>
            <person name="Lange L."/>
            <person name="Pilgaard B."/>
            <person name="Herbst F.-A."/>
            <person name="Barret K."/>
            <person name="Busk P.K."/>
            <person name="Pedersen A.G."/>
        </authorList>
    </citation>
    <scope>NUCLEOTIDE SEQUENCE</scope>
</reference>
<evidence type="ECO:0000256" key="2">
    <source>
        <dbReference type="ARBA" id="ARBA00007793"/>
    </source>
</evidence>
<comment type="catalytic activity">
    <reaction evidence="1 10">
        <text>Endohydrolysis of (1-&gt;4)-beta-D-glucosidic linkages in cellulose, lichenin and cereal beta-D-glucans.</text>
        <dbReference type="EC" id="3.2.1.4"/>
    </reaction>
</comment>
<dbReference type="GO" id="GO:0030248">
    <property type="term" value="F:cellulose binding"/>
    <property type="evidence" value="ECO:0007669"/>
    <property type="project" value="InterPro"/>
</dbReference>
<evidence type="ECO:0000256" key="5">
    <source>
        <dbReference type="ARBA" id="ARBA00022801"/>
    </source>
</evidence>
<dbReference type="PROSITE" id="PS51164">
    <property type="entry name" value="CBM1_2"/>
    <property type="match status" value="1"/>
</dbReference>
<dbReference type="AlphaFoldDB" id="A0A2U8LMQ2"/>
<dbReference type="InterPro" id="IPR000254">
    <property type="entry name" value="CBD"/>
</dbReference>
<evidence type="ECO:0000256" key="10">
    <source>
        <dbReference type="PROSITE-ProRule" id="PRU10069"/>
    </source>
</evidence>
<dbReference type="InterPro" id="IPR036908">
    <property type="entry name" value="RlpA-like_sf"/>
</dbReference>
<sequence>MLAKSVIVSSLLLAPGALAASAYGQCGGKGWTGDTTCPSDYVCVASGEYYSQCVLGTNGGSNGSGSGQATTTTTTTSNRPSTTTVTTTRPPSAATTPGNTTRYWDCCKPSCSWPGKGGSGPAKSCAKDGVTALGSNTMNSCDGGSAYTCNSYQPIVVNDNLSYGFAAAKIAGLSESDWCCACYELNFTTGPVAGKQMIVQVLNTGGDLGPGHFDLQIPGGGVGLFNGCQSQWGAPGSGWGAQYGGISSASDCSQLPAQLQSGCNWRFGWFKNADNPLVNFRKVTCPSELTGASGCSHA</sequence>
<keyword evidence="4 12" id="KW-0732">Signal</keyword>
<name>A0A2U8LMQ2_9FUNG</name>
<evidence type="ECO:0000256" key="9">
    <source>
        <dbReference type="ARBA" id="ARBA00023326"/>
    </source>
</evidence>
<feature type="domain" description="CBM1" evidence="13">
    <location>
        <begin position="18"/>
        <end position="54"/>
    </location>
</feature>
<dbReference type="InterPro" id="IPR000334">
    <property type="entry name" value="Glyco_hydro_45"/>
</dbReference>
<dbReference type="SUPFAM" id="SSF50685">
    <property type="entry name" value="Barwin-like endoglucanases"/>
    <property type="match status" value="1"/>
</dbReference>
<protein>
    <recommendedName>
        <fullName evidence="3 10">Cellulase</fullName>
        <ecNumber evidence="3 10">3.2.1.4</ecNumber>
    </recommendedName>
</protein>
<keyword evidence="8" id="KW-0326">Glycosidase</keyword>
<dbReference type="Gene3D" id="2.40.40.10">
    <property type="entry name" value="RlpA-like domain"/>
    <property type="match status" value="1"/>
</dbReference>
<evidence type="ECO:0000256" key="12">
    <source>
        <dbReference type="SAM" id="SignalP"/>
    </source>
</evidence>
<dbReference type="InterPro" id="IPR052288">
    <property type="entry name" value="GH45_Enzymes"/>
</dbReference>
<evidence type="ECO:0000256" key="8">
    <source>
        <dbReference type="ARBA" id="ARBA00023295"/>
    </source>
</evidence>
<dbReference type="PROSITE" id="PS00562">
    <property type="entry name" value="CBM1_1"/>
    <property type="match status" value="1"/>
</dbReference>
<dbReference type="PROSITE" id="PS01140">
    <property type="entry name" value="GLYCOSYL_HYDROL_F45"/>
    <property type="match status" value="1"/>
</dbReference>
<dbReference type="InterPro" id="IPR035971">
    <property type="entry name" value="CBD_sf"/>
</dbReference>
<feature type="signal peptide" evidence="12">
    <location>
        <begin position="1"/>
        <end position="19"/>
    </location>
</feature>
<accession>A0A2U8LMQ2</accession>
<feature type="active site" description="Nucleophile" evidence="10">
    <location>
        <position position="105"/>
    </location>
</feature>
<organism evidence="14">
    <name type="scientific">Rhizophlyctis rosea</name>
    <dbReference type="NCBI Taxonomy" id="64517"/>
    <lineage>
        <taxon>Eukaryota</taxon>
        <taxon>Fungi</taxon>
        <taxon>Fungi incertae sedis</taxon>
        <taxon>Chytridiomycota</taxon>
        <taxon>Chytridiomycota incertae sedis</taxon>
        <taxon>Chytridiomycetes</taxon>
        <taxon>Rhizophlyctidales</taxon>
        <taxon>Rhizophlyctidaceae</taxon>
        <taxon>Rhizophlyctis</taxon>
    </lineage>
</organism>
<dbReference type="GO" id="GO:0030245">
    <property type="term" value="P:cellulose catabolic process"/>
    <property type="evidence" value="ECO:0007669"/>
    <property type="project" value="UniProtKB-KW"/>
</dbReference>
<dbReference type="Pfam" id="PF00734">
    <property type="entry name" value="CBM_1"/>
    <property type="match status" value="1"/>
</dbReference>
<feature type="chain" id="PRO_5016161385" description="Cellulase" evidence="12">
    <location>
        <begin position="20"/>
        <end position="298"/>
    </location>
</feature>
<dbReference type="GO" id="GO:0005576">
    <property type="term" value="C:extracellular region"/>
    <property type="evidence" value="ECO:0007669"/>
    <property type="project" value="InterPro"/>
</dbReference>
<dbReference type="Pfam" id="PF02015">
    <property type="entry name" value="Glyco_hydro_45"/>
    <property type="match status" value="1"/>
</dbReference>
<evidence type="ECO:0000256" key="6">
    <source>
        <dbReference type="ARBA" id="ARBA00023001"/>
    </source>
</evidence>
<dbReference type="EC" id="3.2.1.4" evidence="3 10"/>
<evidence type="ECO:0000256" key="7">
    <source>
        <dbReference type="ARBA" id="ARBA00023277"/>
    </source>
</evidence>
<evidence type="ECO:0000256" key="3">
    <source>
        <dbReference type="ARBA" id="ARBA00012601"/>
    </source>
</evidence>
<comment type="similarity">
    <text evidence="2">Belongs to the glycosyl hydrolase 45 (cellulase K) family.</text>
</comment>
<keyword evidence="9" id="KW-0624">Polysaccharide degradation</keyword>
<feature type="region of interest" description="Disordered" evidence="11">
    <location>
        <begin position="62"/>
        <end position="97"/>
    </location>
</feature>
<dbReference type="PANTHER" id="PTHR39730:SF1">
    <property type="entry name" value="ENDOGLUCANASE 1"/>
    <property type="match status" value="1"/>
</dbReference>
<dbReference type="SUPFAM" id="SSF57180">
    <property type="entry name" value="Cellulose-binding domain"/>
    <property type="match status" value="1"/>
</dbReference>
<proteinExistence type="evidence at transcript level"/>
<evidence type="ECO:0000256" key="4">
    <source>
        <dbReference type="ARBA" id="ARBA00022729"/>
    </source>
</evidence>
<keyword evidence="7" id="KW-0119">Carbohydrate metabolism</keyword>
<evidence type="ECO:0000256" key="1">
    <source>
        <dbReference type="ARBA" id="ARBA00000966"/>
    </source>
</evidence>
<evidence type="ECO:0000259" key="13">
    <source>
        <dbReference type="PROSITE" id="PS51164"/>
    </source>
</evidence>
<evidence type="ECO:0000256" key="11">
    <source>
        <dbReference type="SAM" id="MobiDB-lite"/>
    </source>
</evidence>
<dbReference type="GO" id="GO:0008810">
    <property type="term" value="F:cellulase activity"/>
    <property type="evidence" value="ECO:0007669"/>
    <property type="project" value="UniProtKB-EC"/>
</dbReference>